<dbReference type="RefSeq" id="WP_267765865.1">
    <property type="nucleotide sequence ID" value="NZ_JAPNKE010000002.1"/>
</dbReference>
<accession>A0A9X3EII0</accession>
<evidence type="ECO:0000313" key="2">
    <source>
        <dbReference type="EMBL" id="MCY1004325.1"/>
    </source>
</evidence>
<dbReference type="AlphaFoldDB" id="A0A9X3EII0"/>
<dbReference type="PROSITE" id="PS51257">
    <property type="entry name" value="PROKAR_LIPOPROTEIN"/>
    <property type="match status" value="1"/>
</dbReference>
<evidence type="ECO:0000256" key="1">
    <source>
        <dbReference type="SAM" id="SignalP"/>
    </source>
</evidence>
<name>A0A9X3EII0_9BACT</name>
<protein>
    <submittedName>
        <fullName evidence="2">Uncharacterized protein</fullName>
    </submittedName>
</protein>
<feature type="signal peptide" evidence="1">
    <location>
        <begin position="1"/>
        <end position="24"/>
    </location>
</feature>
<comment type="caution">
    <text evidence="2">The sequence shown here is derived from an EMBL/GenBank/DDBJ whole genome shotgun (WGS) entry which is preliminary data.</text>
</comment>
<gene>
    <name evidence="2" type="ORF">OV079_01835</name>
</gene>
<organism evidence="2 3">
    <name type="scientific">Nannocystis pusilla</name>
    <dbReference type="NCBI Taxonomy" id="889268"/>
    <lineage>
        <taxon>Bacteria</taxon>
        <taxon>Pseudomonadati</taxon>
        <taxon>Myxococcota</taxon>
        <taxon>Polyangia</taxon>
        <taxon>Nannocystales</taxon>
        <taxon>Nannocystaceae</taxon>
        <taxon>Nannocystis</taxon>
    </lineage>
</organism>
<dbReference type="Proteomes" id="UP001150924">
    <property type="component" value="Unassembled WGS sequence"/>
</dbReference>
<reference evidence="2" key="1">
    <citation type="submission" date="2022-11" db="EMBL/GenBank/DDBJ databases">
        <title>Minimal conservation of predation-associated metabolite biosynthetic gene clusters underscores biosynthetic potential of Myxococcota including descriptions for ten novel species: Archangium lansinium sp. nov., Myxococcus landrumus sp. nov., Nannocystis bai.</title>
        <authorList>
            <person name="Ahearne A."/>
            <person name="Stevens C."/>
            <person name="Phillips K."/>
        </authorList>
    </citation>
    <scope>NUCLEOTIDE SEQUENCE</scope>
    <source>
        <strain evidence="2">Na p29</strain>
    </source>
</reference>
<feature type="chain" id="PRO_5040818805" evidence="1">
    <location>
        <begin position="25"/>
        <end position="295"/>
    </location>
</feature>
<keyword evidence="1" id="KW-0732">Signal</keyword>
<dbReference type="EMBL" id="JAPNKE010000002">
    <property type="protein sequence ID" value="MCY1004325.1"/>
    <property type="molecule type" value="Genomic_DNA"/>
</dbReference>
<proteinExistence type="predicted"/>
<evidence type="ECO:0000313" key="3">
    <source>
        <dbReference type="Proteomes" id="UP001150924"/>
    </source>
</evidence>
<keyword evidence="3" id="KW-1185">Reference proteome</keyword>
<sequence length="295" mass="31922">MIMPKLLSRTVNVMTLSALPFLSACDTAAPDVHPLVVLDADEAPESDGVIGEVIATLDGDDGATLTFIDLGDGVAVVEARSARQRSGLLAVQADDPTPLEIYLAAHGDDPGAITRLTLHHEQVSKLPARPLRADPRVVFSPEDLSEEGSHPIAGYCTHTQWVSSWHNDLNPVSQYDAAQHYVQEYLEAPITFGPGSSPNTKTWIGGCVADHMGSEDVDDKWLTIQKLQSGVWSTVETHFLDAAPNSQSDAYTFYAYHPGGARYRGRLSNFTNADSLVDPDYGWGLAWTPVTIIDP</sequence>